<comment type="caution">
    <text evidence="8">The sequence shown here is derived from an EMBL/GenBank/DDBJ whole genome shotgun (WGS) entry which is preliminary data.</text>
</comment>
<evidence type="ECO:0000256" key="6">
    <source>
        <dbReference type="ARBA" id="ARBA00049877"/>
    </source>
</evidence>
<comment type="similarity">
    <text evidence="2">Belongs to the HMG-CoA lyase family.</text>
</comment>
<dbReference type="GO" id="GO:0004419">
    <property type="term" value="F:hydroxymethylglutaryl-CoA lyase activity"/>
    <property type="evidence" value="ECO:0007669"/>
    <property type="project" value="UniProtKB-EC"/>
</dbReference>
<dbReference type="PROSITE" id="PS50991">
    <property type="entry name" value="PYR_CT"/>
    <property type="match status" value="1"/>
</dbReference>
<dbReference type="CDD" id="cd07938">
    <property type="entry name" value="DRE_TIM_HMGL"/>
    <property type="match status" value="1"/>
</dbReference>
<evidence type="ECO:0000256" key="1">
    <source>
        <dbReference type="ARBA" id="ARBA00005143"/>
    </source>
</evidence>
<evidence type="ECO:0000256" key="5">
    <source>
        <dbReference type="ARBA" id="ARBA00023239"/>
    </source>
</evidence>
<dbReference type="Pfam" id="PF00682">
    <property type="entry name" value="HMGL-like"/>
    <property type="match status" value="1"/>
</dbReference>
<dbReference type="FunFam" id="3.20.20.70:FF:000201">
    <property type="entry name" value="Hydroxymethylglutaryl-CoA lyase"/>
    <property type="match status" value="1"/>
</dbReference>
<evidence type="ECO:0000313" key="8">
    <source>
        <dbReference type="EMBL" id="CAH7670008.1"/>
    </source>
</evidence>
<gene>
    <name evidence="8" type="ORF">PPACK8108_LOCUS4679</name>
</gene>
<evidence type="ECO:0000256" key="4">
    <source>
        <dbReference type="ARBA" id="ARBA00022723"/>
    </source>
</evidence>
<reference evidence="8" key="1">
    <citation type="submission" date="2022-06" db="EMBL/GenBank/DDBJ databases">
        <authorList>
            <consortium name="SYNGENTA / RWTH Aachen University"/>
        </authorList>
    </citation>
    <scope>NUCLEOTIDE SEQUENCE</scope>
</reference>
<evidence type="ECO:0000259" key="7">
    <source>
        <dbReference type="PROSITE" id="PS50991"/>
    </source>
</evidence>
<keyword evidence="9" id="KW-1185">Reference proteome</keyword>
<evidence type="ECO:0000256" key="3">
    <source>
        <dbReference type="ARBA" id="ARBA00012910"/>
    </source>
</evidence>
<dbReference type="Gene3D" id="3.20.20.70">
    <property type="entry name" value="Aldolase class I"/>
    <property type="match status" value="1"/>
</dbReference>
<evidence type="ECO:0000256" key="2">
    <source>
        <dbReference type="ARBA" id="ARBA00009405"/>
    </source>
</evidence>
<accession>A0AAV0ARC6</accession>
<dbReference type="EMBL" id="CALTRL010000887">
    <property type="protein sequence ID" value="CAH7670008.1"/>
    <property type="molecule type" value="Genomic_DNA"/>
</dbReference>
<keyword evidence="4" id="KW-0479">Metal-binding</keyword>
<proteinExistence type="inferred from homology"/>
<keyword evidence="5" id="KW-0456">Lyase</keyword>
<dbReference type="EC" id="4.1.3.4" evidence="3"/>
<sequence length="378" mass="41737">MSKLSRVMRHSNNLLRLPSRHSGPRRLMSIIPKIGDNRVHGGKRPIRIMEVSPRDGLQNESKILPVELKLDLIRRLFESKLRAIEVGSFVSPKWVPQMSSTSEIVSDPSLRGFRGKDQTVRFSCLIPNPKGFETLRSVQNSSGELIDGATVDEIAIFASATESFSRANLNCTISESLKRMDRVVEQAKERRIRVRGYVSCVFGCPYQGKVDPRQALSVSRELLSMGCYEVSISDTIGVGVPSQVEECLNLFSRSDISLERLGIHCHDTFGTALANVLEAVRLGVQTVDSSVGGIGGCPYSPGATGNVATEDVVYALELSGYSTGLLNLATDEDYDHVKLFKELEPLVDVGNWINSQLNRTNSSRVGRAIMARKQRLKE</sequence>
<dbReference type="SUPFAM" id="SSF51569">
    <property type="entry name" value="Aldolase"/>
    <property type="match status" value="1"/>
</dbReference>
<protein>
    <recommendedName>
        <fullName evidence="3">hydroxymethylglutaryl-CoA lyase</fullName>
        <ecNumber evidence="3">4.1.3.4</ecNumber>
    </recommendedName>
</protein>
<dbReference type="InterPro" id="IPR000891">
    <property type="entry name" value="PYR_CT"/>
</dbReference>
<feature type="domain" description="Pyruvate carboxyltransferase" evidence="7">
    <location>
        <begin position="46"/>
        <end position="331"/>
    </location>
</feature>
<dbReference type="GO" id="GO:0046951">
    <property type="term" value="P:ketone body biosynthetic process"/>
    <property type="evidence" value="ECO:0007669"/>
    <property type="project" value="TreeGrafter"/>
</dbReference>
<dbReference type="PANTHER" id="PTHR42738">
    <property type="entry name" value="HYDROXYMETHYLGLUTARYL-COA LYASE"/>
    <property type="match status" value="1"/>
</dbReference>
<dbReference type="PANTHER" id="PTHR42738:SF7">
    <property type="entry name" value="HYDROXYMETHYLGLUTARYL-COA LYASE"/>
    <property type="match status" value="1"/>
</dbReference>
<name>A0AAV0ARC6_PHAPC</name>
<dbReference type="InterPro" id="IPR043594">
    <property type="entry name" value="HMGL"/>
</dbReference>
<evidence type="ECO:0000313" key="9">
    <source>
        <dbReference type="Proteomes" id="UP001153365"/>
    </source>
</evidence>
<comment type="catalytic activity">
    <reaction evidence="6">
        <text>(3S)-3-hydroxy-3-methylglutaryl-CoA = acetoacetate + acetyl-CoA</text>
        <dbReference type="Rhea" id="RHEA:24404"/>
        <dbReference type="ChEBI" id="CHEBI:13705"/>
        <dbReference type="ChEBI" id="CHEBI:43074"/>
        <dbReference type="ChEBI" id="CHEBI:57288"/>
        <dbReference type="EC" id="4.1.3.4"/>
    </reaction>
</comment>
<dbReference type="GO" id="GO:0046872">
    <property type="term" value="F:metal ion binding"/>
    <property type="evidence" value="ECO:0007669"/>
    <property type="project" value="UniProtKB-KW"/>
</dbReference>
<dbReference type="InterPro" id="IPR013785">
    <property type="entry name" value="Aldolase_TIM"/>
</dbReference>
<dbReference type="NCBIfam" id="NF004283">
    <property type="entry name" value="PRK05692.1"/>
    <property type="match status" value="1"/>
</dbReference>
<dbReference type="AlphaFoldDB" id="A0AAV0ARC6"/>
<dbReference type="Proteomes" id="UP001153365">
    <property type="component" value="Unassembled WGS sequence"/>
</dbReference>
<dbReference type="GO" id="GO:0006552">
    <property type="term" value="P:L-leucine catabolic process"/>
    <property type="evidence" value="ECO:0007669"/>
    <property type="project" value="TreeGrafter"/>
</dbReference>
<comment type="pathway">
    <text evidence="1">Metabolic intermediate metabolism; (S)-3-hydroxy-3-methylglutaryl-CoA degradation; acetoacetate from (S)-3-hydroxy-3-methylglutaryl-CoA: step 1/1.</text>
</comment>
<organism evidence="8 9">
    <name type="scientific">Phakopsora pachyrhizi</name>
    <name type="common">Asian soybean rust disease fungus</name>
    <dbReference type="NCBI Taxonomy" id="170000"/>
    <lineage>
        <taxon>Eukaryota</taxon>
        <taxon>Fungi</taxon>
        <taxon>Dikarya</taxon>
        <taxon>Basidiomycota</taxon>
        <taxon>Pucciniomycotina</taxon>
        <taxon>Pucciniomycetes</taxon>
        <taxon>Pucciniales</taxon>
        <taxon>Phakopsoraceae</taxon>
        <taxon>Phakopsora</taxon>
    </lineage>
</organism>